<evidence type="ECO:0000259" key="7">
    <source>
        <dbReference type="Pfam" id="PF23914"/>
    </source>
</evidence>
<reference evidence="8 9" key="1">
    <citation type="submission" date="2020-02" db="EMBL/GenBank/DDBJ databases">
        <title>Ideonella bacterium strain TBM-1.</title>
        <authorList>
            <person name="Chen W.-M."/>
        </authorList>
    </citation>
    <scope>NUCLEOTIDE SEQUENCE [LARGE SCALE GENOMIC DNA]</scope>
    <source>
        <strain evidence="8 9">TBM-1</strain>
    </source>
</reference>
<sequence>MPMTFFNALPPWLLPFMAAAVALVALFSASLVWAAGAPQAPAANAAPSGVAPGWARGALWMGPALAVLLLYVALGTPRALNPAEHQADDPAAEMEARVERLLERLRREPQDRAGWLMLGRSLKVLGRLTQAADAYAQAGDAALADPDVLTDWVEARILVADHHFDDTSRALLARAMALAPDHPGVLLLRGLAALDRGDPRSARQAFAQLREQHSPDSPDRAALDEAIRRLDAGQDPRARPPSAGPGQGR</sequence>
<name>A0A7C9TK40_9BURK</name>
<dbReference type="InterPro" id="IPR056413">
    <property type="entry name" value="TPR_CcmH_CycH"/>
</dbReference>
<evidence type="ECO:0000256" key="3">
    <source>
        <dbReference type="ARBA" id="ARBA00022803"/>
    </source>
</evidence>
<dbReference type="InterPro" id="IPR011990">
    <property type="entry name" value="TPR-like_helical_dom_sf"/>
</dbReference>
<feature type="chain" id="PRO_5029015178" description="Cytochrome c-type biogenesis protein H TPR domain-containing protein" evidence="6">
    <location>
        <begin position="35"/>
        <end position="249"/>
    </location>
</feature>
<keyword evidence="2" id="KW-0201">Cytochrome c-type biogenesis</keyword>
<dbReference type="Proteomes" id="UP000484255">
    <property type="component" value="Unassembled WGS sequence"/>
</dbReference>
<feature type="signal peptide" evidence="6">
    <location>
        <begin position="1"/>
        <end position="34"/>
    </location>
</feature>
<evidence type="ECO:0000256" key="5">
    <source>
        <dbReference type="SAM" id="Phobius"/>
    </source>
</evidence>
<dbReference type="Gene3D" id="1.25.40.10">
    <property type="entry name" value="Tetratricopeptide repeat domain"/>
    <property type="match status" value="1"/>
</dbReference>
<keyword evidence="5" id="KW-0812">Transmembrane</keyword>
<proteinExistence type="predicted"/>
<evidence type="ECO:0000256" key="6">
    <source>
        <dbReference type="SAM" id="SignalP"/>
    </source>
</evidence>
<evidence type="ECO:0000313" key="9">
    <source>
        <dbReference type="Proteomes" id="UP000484255"/>
    </source>
</evidence>
<protein>
    <recommendedName>
        <fullName evidence="7">Cytochrome c-type biogenesis protein H TPR domain-containing protein</fullName>
    </recommendedName>
</protein>
<dbReference type="PANTHER" id="PTHR47870:SF1">
    <property type="entry name" value="CYTOCHROME C-TYPE BIOGENESIS PROTEIN CCMH"/>
    <property type="match status" value="1"/>
</dbReference>
<comment type="caution">
    <text evidence="8">The sequence shown here is derived from an EMBL/GenBank/DDBJ whole genome shotgun (WGS) entry which is preliminary data.</text>
</comment>
<dbReference type="SUPFAM" id="SSF48452">
    <property type="entry name" value="TPR-like"/>
    <property type="match status" value="1"/>
</dbReference>
<dbReference type="EMBL" id="JAAGOH010000009">
    <property type="protein sequence ID" value="NDY91484.1"/>
    <property type="molecule type" value="Genomic_DNA"/>
</dbReference>
<dbReference type="GO" id="GO:0017004">
    <property type="term" value="P:cytochrome complex assembly"/>
    <property type="evidence" value="ECO:0007669"/>
    <property type="project" value="UniProtKB-KW"/>
</dbReference>
<keyword evidence="9" id="KW-1185">Reference proteome</keyword>
<feature type="transmembrane region" description="Helical" evidence="5">
    <location>
        <begin position="58"/>
        <end position="76"/>
    </location>
</feature>
<dbReference type="AlphaFoldDB" id="A0A7C9TK40"/>
<dbReference type="RefSeq" id="WP_163457333.1">
    <property type="nucleotide sequence ID" value="NZ_JAAGOH010000009.1"/>
</dbReference>
<feature type="domain" description="Cytochrome c-type biogenesis protein H TPR" evidence="7">
    <location>
        <begin position="101"/>
        <end position="218"/>
    </location>
</feature>
<keyword evidence="6" id="KW-0732">Signal</keyword>
<gene>
    <name evidence="8" type="ORF">G3A44_09820</name>
</gene>
<dbReference type="InterPro" id="IPR051263">
    <property type="entry name" value="C-type_cytochrome_biogenesis"/>
</dbReference>
<evidence type="ECO:0000256" key="4">
    <source>
        <dbReference type="SAM" id="MobiDB-lite"/>
    </source>
</evidence>
<accession>A0A7C9TK40</accession>
<keyword evidence="1" id="KW-0677">Repeat</keyword>
<keyword evidence="5" id="KW-1133">Transmembrane helix</keyword>
<keyword evidence="5" id="KW-0472">Membrane</keyword>
<evidence type="ECO:0000313" key="8">
    <source>
        <dbReference type="EMBL" id="NDY91484.1"/>
    </source>
</evidence>
<feature type="compositionally biased region" description="Basic and acidic residues" evidence="4">
    <location>
        <begin position="227"/>
        <end position="238"/>
    </location>
</feature>
<dbReference type="Pfam" id="PF23914">
    <property type="entry name" value="TPR_CcmH_CycH"/>
    <property type="match status" value="1"/>
</dbReference>
<dbReference type="PANTHER" id="PTHR47870">
    <property type="entry name" value="CYTOCHROME C-TYPE BIOGENESIS PROTEIN CCMH"/>
    <property type="match status" value="1"/>
</dbReference>
<evidence type="ECO:0000256" key="1">
    <source>
        <dbReference type="ARBA" id="ARBA00022737"/>
    </source>
</evidence>
<feature type="region of interest" description="Disordered" evidence="4">
    <location>
        <begin position="227"/>
        <end position="249"/>
    </location>
</feature>
<organism evidence="8 9">
    <name type="scientific">Ideonella livida</name>
    <dbReference type="NCBI Taxonomy" id="2707176"/>
    <lineage>
        <taxon>Bacteria</taxon>
        <taxon>Pseudomonadati</taxon>
        <taxon>Pseudomonadota</taxon>
        <taxon>Betaproteobacteria</taxon>
        <taxon>Burkholderiales</taxon>
        <taxon>Sphaerotilaceae</taxon>
        <taxon>Ideonella</taxon>
    </lineage>
</organism>
<evidence type="ECO:0000256" key="2">
    <source>
        <dbReference type="ARBA" id="ARBA00022748"/>
    </source>
</evidence>
<keyword evidence="3" id="KW-0802">TPR repeat</keyword>